<evidence type="ECO:0000313" key="14">
    <source>
        <dbReference type="Proteomes" id="UP000279259"/>
    </source>
</evidence>
<dbReference type="InterPro" id="IPR007863">
    <property type="entry name" value="Peptidase_M16_C"/>
</dbReference>
<keyword evidence="14" id="KW-1185">Reference proteome</keyword>
<feature type="domain" description="Peptidase M16 N-terminal" evidence="9">
    <location>
        <begin position="1057"/>
        <end position="1192"/>
    </location>
</feature>
<feature type="compositionally biased region" description="Low complexity" evidence="8">
    <location>
        <begin position="946"/>
        <end position="958"/>
    </location>
</feature>
<dbReference type="FunFam" id="3.30.830.10:FF:000005">
    <property type="entry name" value="nardilysin isoform X1"/>
    <property type="match status" value="1"/>
</dbReference>
<dbReference type="InterPro" id="IPR001680">
    <property type="entry name" value="WD40_rpt"/>
</dbReference>
<keyword evidence="7" id="KW-0853">WD repeat</keyword>
<dbReference type="FunFam" id="3.30.830.10:FF:000004">
    <property type="entry name" value="Putative insulin-degrading enzyme"/>
    <property type="match status" value="1"/>
</dbReference>
<feature type="compositionally biased region" description="Polar residues" evidence="8">
    <location>
        <begin position="638"/>
        <end position="651"/>
    </location>
</feature>
<keyword evidence="5" id="KW-0862">Zinc</keyword>
<dbReference type="Gene3D" id="3.30.830.10">
    <property type="entry name" value="Metalloenzyme, LuxS/M16 peptidase-like"/>
    <property type="match status" value="4"/>
</dbReference>
<feature type="domain" description="Peptidase M16 C-terminal" evidence="10">
    <location>
        <begin position="1220"/>
        <end position="1407"/>
    </location>
</feature>
<dbReference type="GO" id="GO:0004222">
    <property type="term" value="F:metalloendopeptidase activity"/>
    <property type="evidence" value="ECO:0007669"/>
    <property type="project" value="InterPro"/>
</dbReference>
<feature type="repeat" description="WD" evidence="7">
    <location>
        <begin position="121"/>
        <end position="165"/>
    </location>
</feature>
<keyword evidence="2" id="KW-0645">Protease</keyword>
<dbReference type="Gene3D" id="2.130.10.10">
    <property type="entry name" value="YVTN repeat-like/Quinoprotein amine dehydrogenase"/>
    <property type="match status" value="2"/>
</dbReference>
<evidence type="ECO:0000256" key="8">
    <source>
        <dbReference type="SAM" id="MobiDB-lite"/>
    </source>
</evidence>
<keyword evidence="4" id="KW-0378">Hydrolase</keyword>
<feature type="compositionally biased region" description="Basic and acidic residues" evidence="8">
    <location>
        <begin position="963"/>
        <end position="986"/>
    </location>
</feature>
<feature type="region of interest" description="Disordered" evidence="8">
    <location>
        <begin position="35"/>
        <end position="63"/>
    </location>
</feature>
<dbReference type="PANTHER" id="PTHR43690">
    <property type="entry name" value="NARDILYSIN"/>
    <property type="match status" value="1"/>
</dbReference>
<dbReference type="FunFam" id="3.30.830.10:FF:000003">
    <property type="entry name" value="Insulin-degrading enzyme"/>
    <property type="match status" value="1"/>
</dbReference>
<protein>
    <submittedName>
        <fullName evidence="13">Insulinase (Peptidase M16)</fullName>
    </submittedName>
</protein>
<feature type="region of interest" description="Disordered" evidence="8">
    <location>
        <begin position="582"/>
        <end position="664"/>
    </location>
</feature>
<dbReference type="PANTHER" id="PTHR43690:SF18">
    <property type="entry name" value="INSULIN-DEGRADING ENZYME-RELATED"/>
    <property type="match status" value="1"/>
</dbReference>
<dbReference type="PROSITE" id="PS50082">
    <property type="entry name" value="WD_REPEATS_2"/>
    <property type="match status" value="1"/>
</dbReference>
<accession>A0A427YQ19</accession>
<dbReference type="SUPFAM" id="SSF50978">
    <property type="entry name" value="WD40 repeat-like"/>
    <property type="match status" value="1"/>
</dbReference>
<keyword evidence="6" id="KW-0482">Metalloprotease</keyword>
<feature type="region of interest" description="Disordered" evidence="8">
    <location>
        <begin position="931"/>
        <end position="995"/>
    </location>
</feature>
<sequence>MGGKRGRLEAMVKGPEGRYAVGGGQYLRVLQISSDSSGATTPIPDKDRQSRPKGTPLAKGPGGVSVHEVVNLWKGNWGSSKGVNDIDWGVGAYEGKIATATPCGNFMLFDVNKAKLEKDTFSGHPRPLNCAKFCKIPSYGYLLITGSTEGTAKIWDLRDREATHRKQFRHSCALTAVTFSPDEPHAIVVATERGTIKRYDVRYANRAMGAIYGAHGLRPVFDLKWKGGHTEEGPGSAGWLASAGAARTVQVWDMAASWDKNPTPTHTLHTAYPLRRVSWCPGNETELVVVPIHQPVSSAADASVAKTKTGAEASADEDAHIEVWDVRRHYIAKYAMPTSDGPAADIAWGEDPQTMVACFQTGVLAQIDTRNRYLPIEEVPRQVMSWSVSGEMAYALDRFKAGEVPFDDLKPEYADHWHKVGKKPKSVADPPYEPLQAIGSVPLPEADSEEFSYLAQHYRLDGDAPENLCQWNREVAEMCGRHDDARLWSFLGVLVEEFAPSSDHREFNEAIFSEPPKPTSQVPTPPDLSPRGDSAEFSLSPDRPSPTRPIFNGRTAAIPIALERGDDHLFDTSSDMVEDLLDETPSASSSSGSATPQKSRFRAFLPPDARRISEARTSVSTVVPPNTRNHSGAALPRSDSTTPRTSGSSSDEQTRRASDKLSSSMIMTSTAKGLYDWPDPYGFAPSTSGSSRASSSASPLPWKAEERPITMTTTQPAQPAALANGGISTSVNGPGPASGMVAKSILAPRGSVQGEGGPRGRGGEAIPPEEVPAAVGLVAVGEVQLATTVFIVGSCVVQFPKKQCERIAHAYLDLLDRHRLAIPAAYIRRHAAINSLETYAQDIGMTHIAHCHRCGKPTGSLEDIGRDDVAFWWCKRCKMGARTCTICHESVKGLWMGCGKCHHGGHQRCMRFYYMDAELVSSVTTTAKVPSAAQPSTPVHSGFQRSQSSLPSTSLDSSGFAIDRARTSGEGYRDGAAAQHRDKDEESVPASPKWNVPITPLAHRVQPRHPTSFITHHVLPLPPHSSLPKASGPVDLLLPPTEDRPHKYFTLPNGLEVIVVSDPKADKAAASMDVGVGHLSDPDDLPGCAHFCEHLLFMGTKTYPSENEYQSYLNSHNGGSNAWTAMTSTTYFFDVSADALEGALDRFSGFFFEPLFNEDCTEREIKAVDSEHKKNLQADMWRFFQLEKHAMRADHAYHKFGTGNYSTLWSKPKEAGRDPRQQLIEWWKKNYCARRMKLAVVGREDVETLEKWVQERFEKVPVRTEGLPPTGVEGVRVTFDESPMGPEQMGVVTFTKPVKDNRGLEITFPFPDLSHLFECKPTNYVTHFLGHEGKGSILSYLKHKGWSNYLRAGMSHGSAGFDFFKITVDLTPDGLKHWQDVALVIFKYISLLRSQPPSSTAFDEIKTMADISFRFAEKHRPDDYCTELTGGMQEPVPRDRIVSSKYVMEKWNPDEVVATLQLLDPRRAAIGLTCKEVPADVGGEFDLKEPIYGTEYKQTRLSDEFLKDATAGAPIPELNLPPPNPFIPKRLDVEKFEVQEKALRPDLLKDTPLSRLWYKRDDTWWLPKTNVDVKLTSPLLTTTPRNHVLTTLLTEMFSDSVTEETYEADLAELSFRFYQGGEWIGIMARGFSDKLAVFTETMLGKLMQFEVNEGRFNEVVDQLKLHWGNFKLNEPYRQIGFWDAYVAQPVAWTQEERLAELEHITPDDVKAFGKEVFRRLYIETLIHGNTTAEGANEIQAMVERVLAPRPLAEAEKLGSRTLILPPSSEHIWAFDVPNASEVNGAVTYSLHVGDITDHALRARLQLFGQIVNEPAFDRLRTKEQLGYIVSTSTLARTGSQGFRVMVQSERDPAYVETRIEAFLDSMRGYIEELSDEEYAKHVQSLVQKREEKAKNLGEETRRFWGRIVDMYYEFGKRQAEIAYLKQTTKADVLSLLNTYIHTSSPTRSKLSVHMRSQYKGVKFDPASAAQLVEAFTKHSIPVDQSALTALIASAPDLDKVKAFAIGAVKAAEGLGKEAQEEVTSLIEGLQGKESGVKTEEERNAKVREGNVWIEDVQLFKAGLVPSKAAVPMEPIKQAAKL</sequence>
<reference evidence="13 14" key="1">
    <citation type="submission" date="2018-11" db="EMBL/GenBank/DDBJ databases">
        <title>Genome sequence of Saitozyma podzolica DSM 27192.</title>
        <authorList>
            <person name="Aliyu H."/>
            <person name="Gorte O."/>
            <person name="Ochsenreither K."/>
        </authorList>
    </citation>
    <scope>NUCLEOTIDE SEQUENCE [LARGE SCALE GENOMIC DNA]</scope>
    <source>
        <strain evidence="13 14">DSM 27192</strain>
    </source>
</reference>
<dbReference type="GO" id="GO:0005829">
    <property type="term" value="C:cytosol"/>
    <property type="evidence" value="ECO:0007669"/>
    <property type="project" value="TreeGrafter"/>
</dbReference>
<evidence type="ECO:0000256" key="1">
    <source>
        <dbReference type="ARBA" id="ARBA00007261"/>
    </source>
</evidence>
<feature type="compositionally biased region" description="Polar residues" evidence="8">
    <location>
        <begin position="615"/>
        <end position="630"/>
    </location>
</feature>
<keyword evidence="3" id="KW-0479">Metal-binding</keyword>
<evidence type="ECO:0000256" key="2">
    <source>
        <dbReference type="ARBA" id="ARBA00022670"/>
    </source>
</evidence>
<dbReference type="GO" id="GO:0046872">
    <property type="term" value="F:metal ion binding"/>
    <property type="evidence" value="ECO:0007669"/>
    <property type="project" value="UniProtKB-KW"/>
</dbReference>
<feature type="domain" description="Peptidase M16 middle/third" evidence="11">
    <location>
        <begin position="1413"/>
        <end position="1700"/>
    </location>
</feature>
<dbReference type="GO" id="GO:0005739">
    <property type="term" value="C:mitochondrion"/>
    <property type="evidence" value="ECO:0007669"/>
    <property type="project" value="TreeGrafter"/>
</dbReference>
<feature type="compositionally biased region" description="Pro residues" evidence="8">
    <location>
        <begin position="515"/>
        <end position="528"/>
    </location>
</feature>
<dbReference type="InterPro" id="IPR015943">
    <property type="entry name" value="WD40/YVTN_repeat-like_dom_sf"/>
</dbReference>
<dbReference type="Pfam" id="PF00400">
    <property type="entry name" value="WD40"/>
    <property type="match status" value="1"/>
</dbReference>
<feature type="compositionally biased region" description="Polar residues" evidence="8">
    <location>
        <begin position="931"/>
        <end position="945"/>
    </location>
</feature>
<dbReference type="GO" id="GO:0051603">
    <property type="term" value="P:proteolysis involved in protein catabolic process"/>
    <property type="evidence" value="ECO:0007669"/>
    <property type="project" value="TreeGrafter"/>
</dbReference>
<dbReference type="InterPro" id="IPR054734">
    <property type="entry name" value="PqqF-like_C_4"/>
</dbReference>
<evidence type="ECO:0000313" key="13">
    <source>
        <dbReference type="EMBL" id="RSH93175.1"/>
    </source>
</evidence>
<comment type="caution">
    <text evidence="13">The sequence shown here is derived from an EMBL/GenBank/DDBJ whole genome shotgun (WGS) entry which is preliminary data.</text>
</comment>
<evidence type="ECO:0000259" key="12">
    <source>
        <dbReference type="Pfam" id="PF22456"/>
    </source>
</evidence>
<proteinExistence type="inferred from homology"/>
<evidence type="ECO:0000256" key="5">
    <source>
        <dbReference type="ARBA" id="ARBA00022833"/>
    </source>
</evidence>
<dbReference type="InterPro" id="IPR050626">
    <property type="entry name" value="Peptidase_M16"/>
</dbReference>
<dbReference type="Pfam" id="PF16187">
    <property type="entry name" value="Peptidase_M16_M"/>
    <property type="match status" value="1"/>
</dbReference>
<dbReference type="InterPro" id="IPR011765">
    <property type="entry name" value="Pept_M16_N"/>
</dbReference>
<evidence type="ECO:0000256" key="6">
    <source>
        <dbReference type="ARBA" id="ARBA00023049"/>
    </source>
</evidence>
<dbReference type="InterPro" id="IPR036322">
    <property type="entry name" value="WD40_repeat_dom_sf"/>
</dbReference>
<dbReference type="Proteomes" id="UP000279259">
    <property type="component" value="Unassembled WGS sequence"/>
</dbReference>
<dbReference type="Pfam" id="PF22456">
    <property type="entry name" value="PqqF-like_C_4"/>
    <property type="match status" value="1"/>
</dbReference>
<evidence type="ECO:0000259" key="11">
    <source>
        <dbReference type="Pfam" id="PF16187"/>
    </source>
</evidence>
<dbReference type="EMBL" id="RSCD01000004">
    <property type="protein sequence ID" value="RSH93175.1"/>
    <property type="molecule type" value="Genomic_DNA"/>
</dbReference>
<dbReference type="OrthoDB" id="952271at2759"/>
<evidence type="ECO:0000259" key="10">
    <source>
        <dbReference type="Pfam" id="PF05193"/>
    </source>
</evidence>
<feature type="region of interest" description="Disordered" evidence="8">
    <location>
        <begin position="714"/>
        <end position="734"/>
    </location>
</feature>
<feature type="region of interest" description="Disordered" evidence="8">
    <location>
        <begin position="511"/>
        <end position="552"/>
    </location>
</feature>
<dbReference type="SMART" id="SM00320">
    <property type="entry name" value="WD40"/>
    <property type="match status" value="5"/>
</dbReference>
<gene>
    <name evidence="13" type="primary">IDE1</name>
    <name evidence="13" type="ORF">EHS25_007528</name>
</gene>
<dbReference type="Pfam" id="PF05193">
    <property type="entry name" value="Peptidase_M16_C"/>
    <property type="match status" value="1"/>
</dbReference>
<dbReference type="STRING" id="1890683.A0A427YQ19"/>
<feature type="domain" description="Coenzyme PQQ synthesis protein F-like C-terminal lobe" evidence="12">
    <location>
        <begin position="1806"/>
        <end position="1904"/>
    </location>
</feature>
<dbReference type="InterPro" id="IPR032632">
    <property type="entry name" value="Peptidase_M16_M"/>
</dbReference>
<evidence type="ECO:0000256" key="4">
    <source>
        <dbReference type="ARBA" id="ARBA00022801"/>
    </source>
</evidence>
<dbReference type="PROSITE" id="PS00143">
    <property type="entry name" value="INSULINASE"/>
    <property type="match status" value="1"/>
</dbReference>
<dbReference type="InterPro" id="IPR011249">
    <property type="entry name" value="Metalloenz_LuxS/M16"/>
</dbReference>
<evidence type="ECO:0000256" key="3">
    <source>
        <dbReference type="ARBA" id="ARBA00022723"/>
    </source>
</evidence>
<dbReference type="InterPro" id="IPR001431">
    <property type="entry name" value="Pept_M16_Zn_BS"/>
</dbReference>
<dbReference type="GO" id="GO:0043171">
    <property type="term" value="P:peptide catabolic process"/>
    <property type="evidence" value="ECO:0007669"/>
    <property type="project" value="TreeGrafter"/>
</dbReference>
<comment type="similarity">
    <text evidence="1">Belongs to the peptidase M16 family.</text>
</comment>
<evidence type="ECO:0000256" key="7">
    <source>
        <dbReference type="PROSITE-ProRule" id="PRU00221"/>
    </source>
</evidence>
<name>A0A427YQ19_9TREE</name>
<dbReference type="Pfam" id="PF00675">
    <property type="entry name" value="Peptidase_M16"/>
    <property type="match status" value="1"/>
</dbReference>
<dbReference type="SUPFAM" id="SSF63411">
    <property type="entry name" value="LuxS/MPP-like metallohydrolase"/>
    <property type="match status" value="4"/>
</dbReference>
<organism evidence="13 14">
    <name type="scientific">Saitozyma podzolica</name>
    <dbReference type="NCBI Taxonomy" id="1890683"/>
    <lineage>
        <taxon>Eukaryota</taxon>
        <taxon>Fungi</taxon>
        <taxon>Dikarya</taxon>
        <taxon>Basidiomycota</taxon>
        <taxon>Agaricomycotina</taxon>
        <taxon>Tremellomycetes</taxon>
        <taxon>Tremellales</taxon>
        <taxon>Trimorphomycetaceae</taxon>
        <taxon>Saitozyma</taxon>
    </lineage>
</organism>
<evidence type="ECO:0000259" key="9">
    <source>
        <dbReference type="Pfam" id="PF00675"/>
    </source>
</evidence>